<name>A0ABW8TGG2_9CLOT</name>
<organism evidence="2 3">
    <name type="scientific">Clostridium neuense</name>
    <dbReference type="NCBI Taxonomy" id="1728934"/>
    <lineage>
        <taxon>Bacteria</taxon>
        <taxon>Bacillati</taxon>
        <taxon>Bacillota</taxon>
        <taxon>Clostridia</taxon>
        <taxon>Eubacteriales</taxon>
        <taxon>Clostridiaceae</taxon>
        <taxon>Clostridium</taxon>
    </lineage>
</organism>
<keyword evidence="1" id="KW-0812">Transmembrane</keyword>
<dbReference type="EMBL" id="JBJIAA010000011">
    <property type="protein sequence ID" value="MFL0251517.1"/>
    <property type="molecule type" value="Genomic_DNA"/>
</dbReference>
<feature type="transmembrane region" description="Helical" evidence="1">
    <location>
        <begin position="6"/>
        <end position="23"/>
    </location>
</feature>
<proteinExistence type="predicted"/>
<comment type="caution">
    <text evidence="2">The sequence shown here is derived from an EMBL/GenBank/DDBJ whole genome shotgun (WGS) entry which is preliminary data.</text>
</comment>
<keyword evidence="1" id="KW-1133">Transmembrane helix</keyword>
<reference evidence="2 3" key="1">
    <citation type="submission" date="2024-11" db="EMBL/GenBank/DDBJ databases">
        <authorList>
            <person name="Heng Y.C."/>
            <person name="Lim A.C.H."/>
            <person name="Lee J.K.Y."/>
            <person name="Kittelmann S."/>
        </authorList>
    </citation>
    <scope>NUCLEOTIDE SEQUENCE [LARGE SCALE GENOMIC DNA]</scope>
    <source>
        <strain evidence="2 3">WILCCON 0114</strain>
    </source>
</reference>
<dbReference type="PANTHER" id="PTHR35007:SF2">
    <property type="entry name" value="PILUS ASSEMBLE PROTEIN"/>
    <property type="match status" value="1"/>
</dbReference>
<protein>
    <submittedName>
        <fullName evidence="2">Type II secretion system F family protein</fullName>
    </submittedName>
</protein>
<evidence type="ECO:0000313" key="2">
    <source>
        <dbReference type="EMBL" id="MFL0251517.1"/>
    </source>
</evidence>
<gene>
    <name evidence="2" type="ORF">ACJDT4_13935</name>
</gene>
<feature type="transmembrane region" description="Helical" evidence="1">
    <location>
        <begin position="260"/>
        <end position="283"/>
    </location>
</feature>
<keyword evidence="1" id="KW-0472">Membrane</keyword>
<sequence length="291" mass="33624">MKSLILILKLIFLVCIIVLSFYLRKFLKFHFNSKYREVKYGETSNVEENKNIFQKFKLPKYLRMEYTENKLEKCGNPLHLTAMSYWFLKTLIAVGLFFSSMQIHLLGKSYSANIVTSILFAILGFYIVDIVNYFNNKDDINKIRLDLADVYDLINLQTMAGVNIGHALVEAYTVCKNKRLKKSLIKLAAKINLSKNIERALEDFNNEYNMPEIETFVATIKECVDTGAYEETIDDQSSSLKTVNALYVERQTEKIDMYMLLIDMLMFIGILAVVFFVVASNLMQSTNGIFK</sequence>
<dbReference type="Proteomes" id="UP001623592">
    <property type="component" value="Unassembled WGS sequence"/>
</dbReference>
<dbReference type="RefSeq" id="WP_406788171.1">
    <property type="nucleotide sequence ID" value="NZ_JBJIAA010000011.1"/>
</dbReference>
<evidence type="ECO:0000313" key="3">
    <source>
        <dbReference type="Proteomes" id="UP001623592"/>
    </source>
</evidence>
<evidence type="ECO:0000256" key="1">
    <source>
        <dbReference type="SAM" id="Phobius"/>
    </source>
</evidence>
<feature type="transmembrane region" description="Helical" evidence="1">
    <location>
        <begin position="86"/>
        <end position="106"/>
    </location>
</feature>
<keyword evidence="3" id="KW-1185">Reference proteome</keyword>
<accession>A0ABW8TGG2</accession>
<dbReference type="PANTHER" id="PTHR35007">
    <property type="entry name" value="INTEGRAL MEMBRANE PROTEIN-RELATED"/>
    <property type="match status" value="1"/>
</dbReference>
<feature type="transmembrane region" description="Helical" evidence="1">
    <location>
        <begin position="112"/>
        <end position="134"/>
    </location>
</feature>